<dbReference type="CDD" id="cd06171">
    <property type="entry name" value="Sigma70_r4"/>
    <property type="match status" value="1"/>
</dbReference>
<proteinExistence type="inferred from homology"/>
<dbReference type="RefSeq" id="WP_072848161.1">
    <property type="nucleotide sequence ID" value="NZ_FRAH01000004.1"/>
</dbReference>
<dbReference type="GO" id="GO:0003677">
    <property type="term" value="F:DNA binding"/>
    <property type="evidence" value="ECO:0007669"/>
    <property type="project" value="InterPro"/>
</dbReference>
<dbReference type="GO" id="GO:0006352">
    <property type="term" value="P:DNA-templated transcription initiation"/>
    <property type="evidence" value="ECO:0007669"/>
    <property type="project" value="InterPro"/>
</dbReference>
<dbReference type="Pfam" id="PF04542">
    <property type="entry name" value="Sigma70_r2"/>
    <property type="match status" value="1"/>
</dbReference>
<dbReference type="OrthoDB" id="9782703at2"/>
<keyword evidence="8" id="KW-1185">Reference proteome</keyword>
<evidence type="ECO:0000259" key="5">
    <source>
        <dbReference type="Pfam" id="PF04542"/>
    </source>
</evidence>
<dbReference type="EMBL" id="FRAH01000004">
    <property type="protein sequence ID" value="SHJ63655.1"/>
    <property type="molecule type" value="Genomic_DNA"/>
</dbReference>
<accession>A0A1M6KXI8</accession>
<evidence type="ECO:0000256" key="3">
    <source>
        <dbReference type="ARBA" id="ARBA00023082"/>
    </source>
</evidence>
<dbReference type="Gene3D" id="1.10.10.10">
    <property type="entry name" value="Winged helix-like DNA-binding domain superfamily/Winged helix DNA-binding domain"/>
    <property type="match status" value="1"/>
</dbReference>
<comment type="similarity">
    <text evidence="1">Belongs to the sigma-70 factor family. ECF subfamily.</text>
</comment>
<gene>
    <name evidence="7" type="ORF">SAMN02745138_00214</name>
</gene>
<dbReference type="Proteomes" id="UP000183975">
    <property type="component" value="Unassembled WGS sequence"/>
</dbReference>
<dbReference type="InterPro" id="IPR014284">
    <property type="entry name" value="RNA_pol_sigma-70_dom"/>
</dbReference>
<organism evidence="7 8">
    <name type="scientific">Anaerotignum lactatifermentans DSM 14214</name>
    <dbReference type="NCBI Taxonomy" id="1121323"/>
    <lineage>
        <taxon>Bacteria</taxon>
        <taxon>Bacillati</taxon>
        <taxon>Bacillota</taxon>
        <taxon>Clostridia</taxon>
        <taxon>Lachnospirales</taxon>
        <taxon>Anaerotignaceae</taxon>
        <taxon>Anaerotignum</taxon>
    </lineage>
</organism>
<dbReference type="Gene3D" id="1.10.1740.10">
    <property type="match status" value="1"/>
</dbReference>
<evidence type="ECO:0000256" key="1">
    <source>
        <dbReference type="ARBA" id="ARBA00010641"/>
    </source>
</evidence>
<dbReference type="InterPro" id="IPR036388">
    <property type="entry name" value="WH-like_DNA-bd_sf"/>
</dbReference>
<evidence type="ECO:0000256" key="2">
    <source>
        <dbReference type="ARBA" id="ARBA00023015"/>
    </source>
</evidence>
<evidence type="ECO:0000313" key="8">
    <source>
        <dbReference type="Proteomes" id="UP000183975"/>
    </source>
</evidence>
<dbReference type="InterPro" id="IPR039425">
    <property type="entry name" value="RNA_pol_sigma-70-like"/>
</dbReference>
<feature type="domain" description="RNA polymerase sigma-70 region 2" evidence="5">
    <location>
        <begin position="17"/>
        <end position="79"/>
    </location>
</feature>
<protein>
    <submittedName>
        <fullName evidence="7">RNA polymerase, sigma subunit, SigV</fullName>
    </submittedName>
</protein>
<reference evidence="7 8" key="1">
    <citation type="submission" date="2016-11" db="EMBL/GenBank/DDBJ databases">
        <authorList>
            <person name="Jaros S."/>
            <person name="Januszkiewicz K."/>
            <person name="Wedrychowicz H."/>
        </authorList>
    </citation>
    <scope>NUCLEOTIDE SEQUENCE [LARGE SCALE GENOMIC DNA]</scope>
    <source>
        <strain evidence="7 8">DSM 14214</strain>
    </source>
</reference>
<keyword evidence="3" id="KW-0731">Sigma factor</keyword>
<feature type="domain" description="RNA polymerase sigma factor 70 region 4 type 2" evidence="6">
    <location>
        <begin position="109"/>
        <end position="160"/>
    </location>
</feature>
<dbReference type="InterPro" id="IPR013325">
    <property type="entry name" value="RNA_pol_sigma_r2"/>
</dbReference>
<dbReference type="NCBIfam" id="TIGR02937">
    <property type="entry name" value="sigma70-ECF"/>
    <property type="match status" value="1"/>
</dbReference>
<sequence length="169" mass="20097">MKTKREKQTEDLLLSQYSRYYRLAYSYVHNEQDALDIVQESAYKAMRDCRSVQNDAYLGTWLYRIVINTALEFLRKNKREDTVEEVTEPLTAAVGDYTNELAQLHSKWELEEMLEHLNDREKSVIILRFFEDCKLEDIAQITGENLNTVKARLYRALRKLRPEAEQNRI</sequence>
<dbReference type="SUPFAM" id="SSF88946">
    <property type="entry name" value="Sigma2 domain of RNA polymerase sigma factors"/>
    <property type="match status" value="1"/>
</dbReference>
<dbReference type="GeneID" id="78175619"/>
<dbReference type="InterPro" id="IPR013324">
    <property type="entry name" value="RNA_pol_sigma_r3/r4-like"/>
</dbReference>
<name>A0A1M6KXI8_9FIRM</name>
<dbReference type="InterPro" id="IPR013249">
    <property type="entry name" value="RNA_pol_sigma70_r4_t2"/>
</dbReference>
<dbReference type="GO" id="GO:0016987">
    <property type="term" value="F:sigma factor activity"/>
    <property type="evidence" value="ECO:0007669"/>
    <property type="project" value="UniProtKB-KW"/>
</dbReference>
<dbReference type="AlphaFoldDB" id="A0A1M6KXI8"/>
<keyword evidence="4" id="KW-0804">Transcription</keyword>
<evidence type="ECO:0000313" key="7">
    <source>
        <dbReference type="EMBL" id="SHJ63655.1"/>
    </source>
</evidence>
<dbReference type="Pfam" id="PF08281">
    <property type="entry name" value="Sigma70_r4_2"/>
    <property type="match status" value="1"/>
</dbReference>
<dbReference type="PANTHER" id="PTHR43133">
    <property type="entry name" value="RNA POLYMERASE ECF-TYPE SIGMA FACTO"/>
    <property type="match status" value="1"/>
</dbReference>
<keyword evidence="2" id="KW-0805">Transcription regulation</keyword>
<dbReference type="SUPFAM" id="SSF88659">
    <property type="entry name" value="Sigma3 and sigma4 domains of RNA polymerase sigma factors"/>
    <property type="match status" value="1"/>
</dbReference>
<evidence type="ECO:0000259" key="6">
    <source>
        <dbReference type="Pfam" id="PF08281"/>
    </source>
</evidence>
<evidence type="ECO:0000256" key="4">
    <source>
        <dbReference type="ARBA" id="ARBA00023163"/>
    </source>
</evidence>
<dbReference type="InterPro" id="IPR007627">
    <property type="entry name" value="RNA_pol_sigma70_r2"/>
</dbReference>
<dbReference type="PANTHER" id="PTHR43133:SF60">
    <property type="entry name" value="RNA POLYMERASE SIGMA FACTOR SIGV"/>
    <property type="match status" value="1"/>
</dbReference>